<dbReference type="InParanoid" id="G3UH10"/>
<dbReference type="InterPro" id="IPR013106">
    <property type="entry name" value="Ig_V-set"/>
</dbReference>
<dbReference type="InterPro" id="IPR036179">
    <property type="entry name" value="Ig-like_dom_sf"/>
</dbReference>
<dbReference type="HOGENOM" id="CLU_077975_8_0_1"/>
<dbReference type="PANTHER" id="PTHR19367">
    <property type="entry name" value="T-CELL RECEPTOR ALPHA CHAIN V REGION"/>
    <property type="match status" value="1"/>
</dbReference>
<dbReference type="GO" id="GO:0042101">
    <property type="term" value="C:T cell receptor complex"/>
    <property type="evidence" value="ECO:0007669"/>
    <property type="project" value="UniProtKB-KW"/>
</dbReference>
<dbReference type="Pfam" id="PF07686">
    <property type="entry name" value="V-set"/>
    <property type="match status" value="1"/>
</dbReference>
<dbReference type="PROSITE" id="PS50835">
    <property type="entry name" value="IG_LIKE"/>
    <property type="match status" value="1"/>
</dbReference>
<dbReference type="eggNOG" id="ENOG502S9WM">
    <property type="taxonomic scope" value="Eukaryota"/>
</dbReference>
<evidence type="ECO:0000313" key="9">
    <source>
        <dbReference type="Proteomes" id="UP000007646"/>
    </source>
</evidence>
<organism evidence="8 9">
    <name type="scientific">Loxodonta africana</name>
    <name type="common">African elephant</name>
    <dbReference type="NCBI Taxonomy" id="9785"/>
    <lineage>
        <taxon>Eukaryota</taxon>
        <taxon>Metazoa</taxon>
        <taxon>Chordata</taxon>
        <taxon>Craniata</taxon>
        <taxon>Vertebrata</taxon>
        <taxon>Euteleostomi</taxon>
        <taxon>Mammalia</taxon>
        <taxon>Eutheria</taxon>
        <taxon>Afrotheria</taxon>
        <taxon>Proboscidea</taxon>
        <taxon>Elephantidae</taxon>
        <taxon>Loxodonta</taxon>
    </lineage>
</organism>
<keyword evidence="4" id="KW-0393">Immunoglobulin domain</keyword>
<keyword evidence="9" id="KW-1185">Reference proteome</keyword>
<accession>G3UH10</accession>
<evidence type="ECO:0000256" key="5">
    <source>
        <dbReference type="ARBA" id="ARBA00043266"/>
    </source>
</evidence>
<feature type="chain" id="PRO_5003456477" description="Ig-like domain-containing protein" evidence="6">
    <location>
        <begin position="23"/>
        <end position="127"/>
    </location>
</feature>
<dbReference type="Ensembl" id="ENSLAFT00000026776.1">
    <property type="protein sequence ID" value="ENSLAFP00000027118.1"/>
    <property type="gene ID" value="ENSLAFG00000031647.1"/>
</dbReference>
<dbReference type="GeneTree" id="ENSGT00940000153073"/>
<dbReference type="InterPro" id="IPR007110">
    <property type="entry name" value="Ig-like_dom"/>
</dbReference>
<feature type="domain" description="Ig-like" evidence="7">
    <location>
        <begin position="5"/>
        <end position="127"/>
    </location>
</feature>
<dbReference type="STRING" id="9785.ENSLAFP00000027118"/>
<keyword evidence="5" id="KW-1279">T cell receptor</keyword>
<keyword evidence="1 6" id="KW-0732">Signal</keyword>
<dbReference type="PANTHER" id="PTHR19367:SF42">
    <property type="entry name" value="T CELL RECEPTOR ALPHA VARIABLE 18"/>
    <property type="match status" value="1"/>
</dbReference>
<dbReference type="Proteomes" id="UP000007646">
    <property type="component" value="Unassembled WGS sequence"/>
</dbReference>
<reference evidence="8" key="2">
    <citation type="submission" date="2025-08" db="UniProtKB">
        <authorList>
            <consortium name="Ensembl"/>
        </authorList>
    </citation>
    <scope>IDENTIFICATION</scope>
    <source>
        <strain evidence="8">Isolate ISIS603380</strain>
    </source>
</reference>
<name>G3UH10_LOXAF</name>
<evidence type="ECO:0000256" key="3">
    <source>
        <dbReference type="ARBA" id="ARBA00023170"/>
    </source>
</evidence>
<evidence type="ECO:0000256" key="2">
    <source>
        <dbReference type="ARBA" id="ARBA00023130"/>
    </source>
</evidence>
<evidence type="ECO:0000256" key="6">
    <source>
        <dbReference type="SAM" id="SignalP"/>
    </source>
</evidence>
<feature type="signal peptide" evidence="6">
    <location>
        <begin position="1"/>
        <end position="22"/>
    </location>
</feature>
<evidence type="ECO:0000313" key="8">
    <source>
        <dbReference type="Ensembl" id="ENSLAFP00000027118.1"/>
    </source>
</evidence>
<dbReference type="SMART" id="SM00406">
    <property type="entry name" value="IGv"/>
    <property type="match status" value="1"/>
</dbReference>
<dbReference type="OMA" id="FRASHVK"/>
<protein>
    <recommendedName>
        <fullName evidence="7">Ig-like domain-containing protein</fullName>
    </recommendedName>
</protein>
<dbReference type="GO" id="GO:0002250">
    <property type="term" value="P:adaptive immune response"/>
    <property type="evidence" value="ECO:0007669"/>
    <property type="project" value="UniProtKB-KW"/>
</dbReference>
<keyword evidence="3" id="KW-0675">Receptor</keyword>
<dbReference type="FunCoup" id="G3UH10">
    <property type="interactions" value="137"/>
</dbReference>
<proteinExistence type="predicted"/>
<dbReference type="InterPro" id="IPR051287">
    <property type="entry name" value="TCR_variable_region"/>
</dbReference>
<dbReference type="Gene3D" id="2.60.40.10">
    <property type="entry name" value="Immunoglobulins"/>
    <property type="match status" value="1"/>
</dbReference>
<dbReference type="SUPFAM" id="SSF48726">
    <property type="entry name" value="Immunoglobulin"/>
    <property type="match status" value="1"/>
</dbReference>
<evidence type="ECO:0000256" key="1">
    <source>
        <dbReference type="ARBA" id="ARBA00022729"/>
    </source>
</evidence>
<sequence>STTMPSTISILAIFLLFGGTNGDSVTQTEGPVTLSEGAPMILNCTYQSSYTTSPVLFWYVQYLNNAPQLLLKSSTETEDQGFQANLVKSENSFHLQKRSLQISDSALYYCAMRDTVRRTAGGAEHKP</sequence>
<dbReference type="AlphaFoldDB" id="G3UH10"/>
<keyword evidence="5" id="KW-0391">Immunity</keyword>
<keyword evidence="2" id="KW-1064">Adaptive immunity</keyword>
<dbReference type="InterPro" id="IPR013783">
    <property type="entry name" value="Ig-like_fold"/>
</dbReference>
<reference evidence="8" key="3">
    <citation type="submission" date="2025-09" db="UniProtKB">
        <authorList>
            <consortium name="Ensembl"/>
        </authorList>
    </citation>
    <scope>IDENTIFICATION</scope>
    <source>
        <strain evidence="8">Isolate ISIS603380</strain>
    </source>
</reference>
<reference evidence="8 9" key="1">
    <citation type="submission" date="2009-06" db="EMBL/GenBank/DDBJ databases">
        <title>The Genome Sequence of Loxodonta africana (African elephant).</title>
        <authorList>
            <person name="Di Palma F."/>
            <person name="Heiman D."/>
            <person name="Young S."/>
            <person name="Johnson J."/>
            <person name="Lander E.S."/>
            <person name="Lindblad-Toh K."/>
        </authorList>
    </citation>
    <scope>NUCLEOTIDE SEQUENCE [LARGE SCALE GENOMIC DNA]</scope>
    <source>
        <strain evidence="8 9">Isolate ISIS603380</strain>
    </source>
</reference>
<evidence type="ECO:0000256" key="4">
    <source>
        <dbReference type="ARBA" id="ARBA00023319"/>
    </source>
</evidence>
<evidence type="ECO:0000259" key="7">
    <source>
        <dbReference type="PROSITE" id="PS50835"/>
    </source>
</evidence>